<dbReference type="EMBL" id="CP077302">
    <property type="protein sequence ID" value="QXB19651.1"/>
    <property type="molecule type" value="Genomic_DNA"/>
</dbReference>
<keyword evidence="4" id="KW-1185">Reference proteome</keyword>
<feature type="chain" id="PRO_5047427842" description="PepSY domain-containing protein" evidence="2">
    <location>
        <begin position="16"/>
        <end position="124"/>
    </location>
</feature>
<proteinExistence type="predicted"/>
<protein>
    <recommendedName>
        <fullName evidence="5">PepSY domain-containing protein</fullName>
    </recommendedName>
</protein>
<evidence type="ECO:0000256" key="1">
    <source>
        <dbReference type="SAM" id="MobiDB-lite"/>
    </source>
</evidence>
<gene>
    <name evidence="3" type="ORF">I6L55_04215</name>
</gene>
<accession>A0ABX8KY93</accession>
<reference evidence="3 4" key="1">
    <citation type="submission" date="2021-06" db="EMBL/GenBank/DDBJ databases">
        <title>FDA dAtabase for Regulatory Grade micrObial Sequences (FDA-ARGOS): Supporting development and validation of Infectious Disease Dx tests.</title>
        <authorList>
            <person name="Sproer C."/>
            <person name="Gronow S."/>
            <person name="Severitt S."/>
            <person name="Schroder I."/>
            <person name="Tallon L."/>
            <person name="Sadzewicz L."/>
            <person name="Zhao X."/>
            <person name="Boylan J."/>
            <person name="Ott S."/>
            <person name="Bowen H."/>
            <person name="Vavikolanu K."/>
            <person name="Mehta A."/>
            <person name="Aluvathingal J."/>
            <person name="Nadendla S."/>
            <person name="Lowell S."/>
            <person name="Myers T."/>
            <person name="Yan Y."/>
        </authorList>
    </citation>
    <scope>NUCLEOTIDE SEQUENCE [LARGE SCALE GENOMIC DNA]</scope>
    <source>
        <strain evidence="3 4">FDAARGOS 1425</strain>
    </source>
</reference>
<evidence type="ECO:0000313" key="4">
    <source>
        <dbReference type="Proteomes" id="UP000683520"/>
    </source>
</evidence>
<name>A0ABX8KY93_9CORY</name>
<evidence type="ECO:0008006" key="5">
    <source>
        <dbReference type="Google" id="ProtNLM"/>
    </source>
</evidence>
<dbReference type="Proteomes" id="UP000683520">
    <property type="component" value="Chromosome"/>
</dbReference>
<evidence type="ECO:0000313" key="3">
    <source>
        <dbReference type="EMBL" id="QXB19651.1"/>
    </source>
</evidence>
<feature type="signal peptide" evidence="2">
    <location>
        <begin position="1"/>
        <end position="15"/>
    </location>
</feature>
<keyword evidence="2" id="KW-0732">Signal</keyword>
<sequence length="124" mass="12908">MVALTVAATAGLAVAACSDSGETAPETAPETVTETVAPETVTETSNAGAAVSEDLPAAVTGYSDEARKDLVDENVTEAEVQDVLKAAQDGKAKVEWDDDGYFEVEFGEIDIDIDKDGLVLDVDR</sequence>
<evidence type="ECO:0000256" key="2">
    <source>
        <dbReference type="SAM" id="SignalP"/>
    </source>
</evidence>
<feature type="region of interest" description="Disordered" evidence="1">
    <location>
        <begin position="18"/>
        <end position="37"/>
    </location>
</feature>
<organism evidence="3 4">
    <name type="scientific">Corynebacterium coyleae</name>
    <dbReference type="NCBI Taxonomy" id="53374"/>
    <lineage>
        <taxon>Bacteria</taxon>
        <taxon>Bacillati</taxon>
        <taxon>Actinomycetota</taxon>
        <taxon>Actinomycetes</taxon>
        <taxon>Mycobacteriales</taxon>
        <taxon>Corynebacteriaceae</taxon>
        <taxon>Corynebacterium</taxon>
    </lineage>
</organism>